<dbReference type="Proteomes" id="UP000499080">
    <property type="component" value="Unassembled WGS sequence"/>
</dbReference>
<proteinExistence type="predicted"/>
<evidence type="ECO:0000313" key="1">
    <source>
        <dbReference type="EMBL" id="GBN26606.1"/>
    </source>
</evidence>
<reference evidence="1 2" key="1">
    <citation type="journal article" date="2019" name="Sci. Rep.">
        <title>Orb-weaving spider Araneus ventricosus genome elucidates the spidroin gene catalogue.</title>
        <authorList>
            <person name="Kono N."/>
            <person name="Nakamura H."/>
            <person name="Ohtoshi R."/>
            <person name="Moran D.A.P."/>
            <person name="Shinohara A."/>
            <person name="Yoshida Y."/>
            <person name="Fujiwara M."/>
            <person name="Mori M."/>
            <person name="Tomita M."/>
            <person name="Arakawa K."/>
        </authorList>
    </citation>
    <scope>NUCLEOTIDE SEQUENCE [LARGE SCALE GENOMIC DNA]</scope>
</reference>
<comment type="caution">
    <text evidence="1">The sequence shown here is derived from an EMBL/GenBank/DDBJ whole genome shotgun (WGS) entry which is preliminary data.</text>
</comment>
<gene>
    <name evidence="1" type="ORF">AVEN_53923_1</name>
</gene>
<evidence type="ECO:0000313" key="2">
    <source>
        <dbReference type="Proteomes" id="UP000499080"/>
    </source>
</evidence>
<name>A0A4Y2MLV9_ARAVE</name>
<dbReference type="EMBL" id="BGPR01007406">
    <property type="protein sequence ID" value="GBN26606.1"/>
    <property type="molecule type" value="Genomic_DNA"/>
</dbReference>
<accession>A0A4Y2MLV9</accession>
<keyword evidence="2" id="KW-1185">Reference proteome</keyword>
<dbReference type="AlphaFoldDB" id="A0A4Y2MLV9"/>
<organism evidence="1 2">
    <name type="scientific">Araneus ventricosus</name>
    <name type="common">Orbweaver spider</name>
    <name type="synonym">Epeira ventricosa</name>
    <dbReference type="NCBI Taxonomy" id="182803"/>
    <lineage>
        <taxon>Eukaryota</taxon>
        <taxon>Metazoa</taxon>
        <taxon>Ecdysozoa</taxon>
        <taxon>Arthropoda</taxon>
        <taxon>Chelicerata</taxon>
        <taxon>Arachnida</taxon>
        <taxon>Araneae</taxon>
        <taxon>Araneomorphae</taxon>
        <taxon>Entelegynae</taxon>
        <taxon>Araneoidea</taxon>
        <taxon>Araneidae</taxon>
        <taxon>Araneus</taxon>
    </lineage>
</organism>
<sequence length="119" mass="14200">MFKQLFTKHTKNADGNLREFLYELRTDFQKLIKGLEVETFEQLWNLIVTDEMERRVLRNTGIVPTEIMEHFIDKWPQFKSPALLSEKLDQYESVRNMTKKNLMTIEKSIPVLKEEFGTC</sequence>
<protein>
    <submittedName>
        <fullName evidence="1">Uncharacterized protein</fullName>
    </submittedName>
</protein>